<keyword evidence="1" id="KW-1133">Transmembrane helix</keyword>
<evidence type="ECO:0000313" key="3">
    <source>
        <dbReference type="Proteomes" id="UP000002484"/>
    </source>
</evidence>
<dbReference type="OrthoDB" id="4733150at2"/>
<keyword evidence="1" id="KW-0812">Transmembrane</keyword>
<dbReference type="EMBL" id="CP002299">
    <property type="protein sequence ID" value="ADP82264.1"/>
    <property type="molecule type" value="Genomic_DNA"/>
</dbReference>
<evidence type="ECO:0000256" key="1">
    <source>
        <dbReference type="SAM" id="Phobius"/>
    </source>
</evidence>
<feature type="transmembrane region" description="Helical" evidence="1">
    <location>
        <begin position="58"/>
        <end position="75"/>
    </location>
</feature>
<dbReference type="AlphaFoldDB" id="E3JBV4"/>
<organism evidence="2 3">
    <name type="scientific">Pseudofrankia inefficax (strain DSM 45817 / CECT 9037 / DDB 130130 / EuI1c)</name>
    <name type="common">Frankia inefficax</name>
    <dbReference type="NCBI Taxonomy" id="298654"/>
    <lineage>
        <taxon>Bacteria</taxon>
        <taxon>Bacillati</taxon>
        <taxon>Actinomycetota</taxon>
        <taxon>Actinomycetes</taxon>
        <taxon>Frankiales</taxon>
        <taxon>Frankiaceae</taxon>
        <taxon>Pseudofrankia</taxon>
    </lineage>
</organism>
<keyword evidence="3" id="KW-1185">Reference proteome</keyword>
<feature type="transmembrane region" description="Helical" evidence="1">
    <location>
        <begin position="116"/>
        <end position="134"/>
    </location>
</feature>
<name>E3JBV4_PSEI1</name>
<feature type="transmembrane region" description="Helical" evidence="1">
    <location>
        <begin position="87"/>
        <end position="110"/>
    </location>
</feature>
<dbReference type="KEGG" id="fri:FraEuI1c_4265"/>
<sequence>MTDHGHHEVLSTPAGRRGALRSPAVWFCLLVVAVFGVRAVATLGAGASWTAPGTGWRSVWQLAMVALAAGGLLFPRRRVFCVVAIGLTYAAAAVLEASVSGTILVGAIPVDMRDRVIHPLVAALAAACLAARILRSTPGLPAS</sequence>
<dbReference type="InParanoid" id="E3JBV4"/>
<reference evidence="2 3" key="1">
    <citation type="submission" date="2010-10" db="EMBL/GenBank/DDBJ databases">
        <title>Complete sequence of Frankia sp. EuI1c.</title>
        <authorList>
            <consortium name="US DOE Joint Genome Institute"/>
            <person name="Lucas S."/>
            <person name="Copeland A."/>
            <person name="Lapidus A."/>
            <person name="Cheng J.-F."/>
            <person name="Bruce D."/>
            <person name="Goodwin L."/>
            <person name="Pitluck S."/>
            <person name="Chertkov O."/>
            <person name="Detter J.C."/>
            <person name="Han C."/>
            <person name="Tapia R."/>
            <person name="Land M."/>
            <person name="Hauser L."/>
            <person name="Jeffries C."/>
            <person name="Kyrpides N."/>
            <person name="Ivanova N."/>
            <person name="Mikhailova N."/>
            <person name="Beauchemin N."/>
            <person name="Sen A."/>
            <person name="Sur S.A."/>
            <person name="Gtari M."/>
            <person name="Wall L."/>
            <person name="Tisa L."/>
            <person name="Woyke T."/>
        </authorList>
    </citation>
    <scope>NUCLEOTIDE SEQUENCE [LARGE SCALE GENOMIC DNA]</scope>
    <source>
        <strain evidence="3">DSM 45817 / CECT 9037 / EuI1c</strain>
    </source>
</reference>
<accession>E3JBV4</accession>
<gene>
    <name evidence="2" type="ordered locus">FraEuI1c_4265</name>
</gene>
<feature type="transmembrane region" description="Helical" evidence="1">
    <location>
        <begin position="24"/>
        <end position="46"/>
    </location>
</feature>
<protein>
    <submittedName>
        <fullName evidence="2">Uncharacterized protein</fullName>
    </submittedName>
</protein>
<dbReference type="RefSeq" id="WP_013425382.1">
    <property type="nucleotide sequence ID" value="NC_014666.1"/>
</dbReference>
<evidence type="ECO:0000313" key="2">
    <source>
        <dbReference type="EMBL" id="ADP82264.1"/>
    </source>
</evidence>
<keyword evidence="1" id="KW-0472">Membrane</keyword>
<dbReference type="Proteomes" id="UP000002484">
    <property type="component" value="Chromosome"/>
</dbReference>
<dbReference type="HOGENOM" id="CLU_1803354_0_0_11"/>
<proteinExistence type="predicted"/>